<sequence length="41" mass="4776">MDMLPQVFTYSSCQSDTTITIYSNRLSSFIYLSEVLELNHQ</sequence>
<reference evidence="1" key="1">
    <citation type="journal article" date="2020" name="Nature">
        <title>Giant virus diversity and host interactions through global metagenomics.</title>
        <authorList>
            <person name="Schulz F."/>
            <person name="Roux S."/>
            <person name="Paez-Espino D."/>
            <person name="Jungbluth S."/>
            <person name="Walsh D.A."/>
            <person name="Denef V.J."/>
            <person name="McMahon K.D."/>
            <person name="Konstantinidis K.T."/>
            <person name="Eloe-Fadrosh E.A."/>
            <person name="Kyrpides N.C."/>
            <person name="Woyke T."/>
        </authorList>
    </citation>
    <scope>NUCLEOTIDE SEQUENCE</scope>
    <source>
        <strain evidence="1">GVMAG-M-3300017651-5</strain>
    </source>
</reference>
<name>A0A6C0BP67_9ZZZZ</name>
<proteinExistence type="predicted"/>
<organism evidence="1">
    <name type="scientific">viral metagenome</name>
    <dbReference type="NCBI Taxonomy" id="1070528"/>
    <lineage>
        <taxon>unclassified sequences</taxon>
        <taxon>metagenomes</taxon>
        <taxon>organismal metagenomes</taxon>
    </lineage>
</organism>
<accession>A0A6C0BP67</accession>
<protein>
    <submittedName>
        <fullName evidence="1">Uncharacterized protein</fullName>
    </submittedName>
</protein>
<dbReference type="EMBL" id="MN739198">
    <property type="protein sequence ID" value="QHS93178.1"/>
    <property type="molecule type" value="Genomic_DNA"/>
</dbReference>
<evidence type="ECO:0000313" key="1">
    <source>
        <dbReference type="EMBL" id="QHS93178.1"/>
    </source>
</evidence>
<dbReference type="AlphaFoldDB" id="A0A6C0BP67"/>